<evidence type="ECO:0000313" key="1">
    <source>
        <dbReference type="EMBL" id="QKG72578.1"/>
    </source>
</evidence>
<dbReference type="EMBL" id="CP053921">
    <property type="protein sequence ID" value="QKG72578.1"/>
    <property type="molecule type" value="Genomic_DNA"/>
</dbReference>
<proteinExistence type="predicted"/>
<dbReference type="AlphaFoldDB" id="A0A7D3XJE1"/>
<organism evidence="1 2">
    <name type="scientific">Erythrobacter mangrovi</name>
    <dbReference type="NCBI Taxonomy" id="2739433"/>
    <lineage>
        <taxon>Bacteria</taxon>
        <taxon>Pseudomonadati</taxon>
        <taxon>Pseudomonadota</taxon>
        <taxon>Alphaproteobacteria</taxon>
        <taxon>Sphingomonadales</taxon>
        <taxon>Erythrobacteraceae</taxon>
        <taxon>Erythrobacter/Porphyrobacter group</taxon>
        <taxon>Erythrobacter</taxon>
    </lineage>
</organism>
<name>A0A7D3XJE1_9SPHN</name>
<dbReference type="KEGG" id="emv:HQR01_15060"/>
<accession>A0A7D3XJE1</accession>
<evidence type="ECO:0000313" key="2">
    <source>
        <dbReference type="Proteomes" id="UP000504693"/>
    </source>
</evidence>
<sequence length="88" mass="9477">MAFANGLMANVDPTLGPQVLDIALAQWKAHIPQHHQADHFGRGDDIPEQTIRLALAWHPAALATHSLPAFALALTTPSRCLPNLPAED</sequence>
<dbReference type="Proteomes" id="UP000504693">
    <property type="component" value="Chromosome"/>
</dbReference>
<keyword evidence="2" id="KW-1185">Reference proteome</keyword>
<protein>
    <submittedName>
        <fullName evidence="1">Uncharacterized protein</fullName>
    </submittedName>
</protein>
<reference evidence="1 2" key="1">
    <citation type="submission" date="2020-05" db="EMBL/GenBank/DDBJ databases">
        <title>Erythrobacter mangrovi sp. nov., isolated from rhizosphere soil of mangrove plant (Kandelia candel).</title>
        <authorList>
            <person name="Ye Y.H."/>
        </authorList>
    </citation>
    <scope>NUCLEOTIDE SEQUENCE [LARGE SCALE GENOMIC DNA]</scope>
    <source>
        <strain evidence="1 2">EB310</strain>
    </source>
</reference>
<gene>
    <name evidence="1" type="ORF">HQR01_15060</name>
</gene>